<name>A0ABT1DBM4_9PROT</name>
<feature type="transmembrane region" description="Helical" evidence="1">
    <location>
        <begin position="56"/>
        <end position="77"/>
    </location>
</feature>
<feature type="domain" description="DUF1468" evidence="2">
    <location>
        <begin position="24"/>
        <end position="163"/>
    </location>
</feature>
<comment type="caution">
    <text evidence="3">The sequence shown here is derived from an EMBL/GenBank/DDBJ whole genome shotgun (WGS) entry which is preliminary data.</text>
</comment>
<evidence type="ECO:0000256" key="1">
    <source>
        <dbReference type="SAM" id="Phobius"/>
    </source>
</evidence>
<dbReference type="Pfam" id="PF07331">
    <property type="entry name" value="TctB"/>
    <property type="match status" value="1"/>
</dbReference>
<feature type="transmembrane region" description="Helical" evidence="1">
    <location>
        <begin position="97"/>
        <end position="130"/>
    </location>
</feature>
<dbReference type="RefSeq" id="WP_252955960.1">
    <property type="nucleotide sequence ID" value="NZ_JAFIRR010000187.1"/>
</dbReference>
<gene>
    <name evidence="3" type="ORF">JYK14_24745</name>
</gene>
<keyword evidence="1" id="KW-1133">Transmembrane helix</keyword>
<dbReference type="EMBL" id="JAFIRR010000187">
    <property type="protein sequence ID" value="MCO6419345.1"/>
    <property type="molecule type" value="Genomic_DNA"/>
</dbReference>
<reference evidence="3 4" key="1">
    <citation type="submission" date="2021-12" db="EMBL/GenBank/DDBJ databases">
        <title>Siccirubricoccus leaddurans sp. nov., a high concentration Zn2+ tolerance bacterium.</title>
        <authorList>
            <person name="Cao Y."/>
        </authorList>
    </citation>
    <scope>NUCLEOTIDE SEQUENCE [LARGE SCALE GENOMIC DNA]</scope>
    <source>
        <strain evidence="3 4">KC 17139</strain>
    </source>
</reference>
<sequence>MSGPAPRLLHAAPAPRPAVLPDLWVGLFVIALGGLALWQAAVIPTSPIYAQVGPKAVPYVVAAGLLLLGAGLTYVALRGGWSYALEEMAEAPPTNWRAITLMLAGLLANLVLIGPCGFSIAASAQFVLVAAAFGSRRLLRDLVLAVVLTLLVWFGFVEGLGVNIGAGYLERLVLMALGQEIS</sequence>
<dbReference type="Proteomes" id="UP001523392">
    <property type="component" value="Unassembled WGS sequence"/>
</dbReference>
<keyword evidence="4" id="KW-1185">Reference proteome</keyword>
<feature type="transmembrane region" description="Helical" evidence="1">
    <location>
        <begin position="23"/>
        <end position="44"/>
    </location>
</feature>
<protein>
    <submittedName>
        <fullName evidence="3">Tripartite tricarboxylate transporter TctB family protein</fullName>
    </submittedName>
</protein>
<evidence type="ECO:0000259" key="2">
    <source>
        <dbReference type="Pfam" id="PF07331"/>
    </source>
</evidence>
<proteinExistence type="predicted"/>
<evidence type="ECO:0000313" key="4">
    <source>
        <dbReference type="Proteomes" id="UP001523392"/>
    </source>
</evidence>
<keyword evidence="1" id="KW-0812">Transmembrane</keyword>
<dbReference type="InterPro" id="IPR009936">
    <property type="entry name" value="DUF1468"/>
</dbReference>
<keyword evidence="1" id="KW-0472">Membrane</keyword>
<evidence type="ECO:0000313" key="3">
    <source>
        <dbReference type="EMBL" id="MCO6419345.1"/>
    </source>
</evidence>
<accession>A0ABT1DBM4</accession>
<feature type="transmembrane region" description="Helical" evidence="1">
    <location>
        <begin position="142"/>
        <end position="169"/>
    </location>
</feature>
<organism evidence="3 4">
    <name type="scientific">Siccirubricoccus soli</name>
    <dbReference type="NCBI Taxonomy" id="2899147"/>
    <lineage>
        <taxon>Bacteria</taxon>
        <taxon>Pseudomonadati</taxon>
        <taxon>Pseudomonadota</taxon>
        <taxon>Alphaproteobacteria</taxon>
        <taxon>Acetobacterales</taxon>
        <taxon>Roseomonadaceae</taxon>
        <taxon>Siccirubricoccus</taxon>
    </lineage>
</organism>